<evidence type="ECO:0000256" key="1">
    <source>
        <dbReference type="SAM" id="SignalP"/>
    </source>
</evidence>
<dbReference type="InterPro" id="IPR005198">
    <property type="entry name" value="Glyco_hydro_76"/>
</dbReference>
<dbReference type="InterPro" id="IPR053169">
    <property type="entry name" value="MUG_Protein"/>
</dbReference>
<reference evidence="2 3" key="1">
    <citation type="submission" date="2017-02" db="EMBL/GenBank/DDBJ databases">
        <authorList>
            <person name="Peterson S.W."/>
        </authorList>
    </citation>
    <scope>NUCLEOTIDE SEQUENCE [LARGE SCALE GENOMIC DNA]</scope>
    <source>
        <strain evidence="2 3">DSM 21481</strain>
    </source>
</reference>
<dbReference type="AlphaFoldDB" id="A0A1T5J4H3"/>
<name>A0A1T5J4H3_9MICO</name>
<dbReference type="SUPFAM" id="SSF48208">
    <property type="entry name" value="Six-hairpin glycosidases"/>
    <property type="match status" value="1"/>
</dbReference>
<keyword evidence="1" id="KW-0732">Signal</keyword>
<dbReference type="GO" id="GO:0005975">
    <property type="term" value="P:carbohydrate metabolic process"/>
    <property type="evidence" value="ECO:0007669"/>
    <property type="project" value="InterPro"/>
</dbReference>
<dbReference type="RefSeq" id="WP_079572069.1">
    <property type="nucleotide sequence ID" value="NZ_FUZQ01000002.1"/>
</dbReference>
<evidence type="ECO:0000313" key="3">
    <source>
        <dbReference type="Proteomes" id="UP000189777"/>
    </source>
</evidence>
<dbReference type="PANTHER" id="PTHR47791">
    <property type="entry name" value="MEIOTICALLY UP-REGULATED GENE 191 PROTEIN"/>
    <property type="match status" value="1"/>
</dbReference>
<dbReference type="PANTHER" id="PTHR47791:SF3">
    <property type="entry name" value="MEIOTICALLY UP-REGULATED GENE 191 PROTEIN"/>
    <property type="match status" value="1"/>
</dbReference>
<gene>
    <name evidence="2" type="ORF">SAMN04324258_1023</name>
</gene>
<feature type="chain" id="PRO_5010551106" evidence="1">
    <location>
        <begin position="44"/>
        <end position="396"/>
    </location>
</feature>
<dbReference type="Gene3D" id="1.50.10.20">
    <property type="match status" value="1"/>
</dbReference>
<accession>A0A1T5J4H3</accession>
<dbReference type="Proteomes" id="UP000189777">
    <property type="component" value="Unassembled WGS sequence"/>
</dbReference>
<dbReference type="EMBL" id="FUZQ01000002">
    <property type="protein sequence ID" value="SKC46276.1"/>
    <property type="molecule type" value="Genomic_DNA"/>
</dbReference>
<sequence>MPARSARTTPSRHPRRRSVRRAAAALVAATLAAAGLGATTAAAAGGGGGHPQPGAEAKAARAAAVLMDDYDPEKAWWPSSWWNSAVATETVIEYMQRTGDTGYLPQVDRTFERNKAPFPAGEMSSDEIWGNFTSRAIDDAGWWGLAWVQAYDLTGDQKYLDMAETIGEFMHGYWDTSTCGGGIWWNHERTYKNAVTNGLWVRLTAELHNRIDGDTQWLDRARTGWDWMQGSGMIDADGLVRDGLTDDCRSNGDTVWSYNQGLAIGGGIELYRATGDAEVLATARELADAGTTAPELVSDGILTEKCDVAGDCDDNAKQFKGIFVRYLDDLDDSLDDHPYRKFVDRQASSVWAHDRDGDDRLGLRWAGGSGTEKANVFDWRTQASALSALLANMPAE</sequence>
<evidence type="ECO:0000313" key="2">
    <source>
        <dbReference type="EMBL" id="SKC46276.1"/>
    </source>
</evidence>
<proteinExistence type="predicted"/>
<dbReference type="OrthoDB" id="3799094at2"/>
<feature type="signal peptide" evidence="1">
    <location>
        <begin position="1"/>
        <end position="43"/>
    </location>
</feature>
<protein>
    <submittedName>
        <fullName evidence="2">Predicted alpha-1,6-mannanase, GH76 family</fullName>
    </submittedName>
</protein>
<dbReference type="InterPro" id="IPR006311">
    <property type="entry name" value="TAT_signal"/>
</dbReference>
<dbReference type="STRING" id="526729.SAMN04324258_1023"/>
<dbReference type="Pfam" id="PF03663">
    <property type="entry name" value="Glyco_hydro_76"/>
    <property type="match status" value="1"/>
</dbReference>
<dbReference type="InterPro" id="IPR008928">
    <property type="entry name" value="6-hairpin_glycosidase_sf"/>
</dbReference>
<dbReference type="PROSITE" id="PS51318">
    <property type="entry name" value="TAT"/>
    <property type="match status" value="1"/>
</dbReference>
<organism evidence="2 3">
    <name type="scientific">Krasilnikoviella flava</name>
    <dbReference type="NCBI Taxonomy" id="526729"/>
    <lineage>
        <taxon>Bacteria</taxon>
        <taxon>Bacillati</taxon>
        <taxon>Actinomycetota</taxon>
        <taxon>Actinomycetes</taxon>
        <taxon>Micrococcales</taxon>
        <taxon>Promicromonosporaceae</taxon>
        <taxon>Krasilnikoviella</taxon>
    </lineage>
</organism>
<keyword evidence="3" id="KW-1185">Reference proteome</keyword>